<dbReference type="RefSeq" id="WP_145749915.1">
    <property type="nucleotide sequence ID" value="NZ_VITN01000005.1"/>
</dbReference>
<comment type="caution">
    <text evidence="3">The sequence shown here is derived from an EMBL/GenBank/DDBJ whole genome shotgun (WGS) entry which is preliminary data.</text>
</comment>
<evidence type="ECO:0000313" key="4">
    <source>
        <dbReference type="Proteomes" id="UP000319859"/>
    </source>
</evidence>
<dbReference type="EMBL" id="VITN01000005">
    <property type="protein sequence ID" value="TWB21269.1"/>
    <property type="molecule type" value="Genomic_DNA"/>
</dbReference>
<dbReference type="SUPFAM" id="SSF52317">
    <property type="entry name" value="Class I glutamine amidotransferase-like"/>
    <property type="match status" value="1"/>
</dbReference>
<feature type="transmembrane region" description="Helical" evidence="2">
    <location>
        <begin position="43"/>
        <end position="63"/>
    </location>
</feature>
<feature type="transmembrane region" description="Helical" evidence="2">
    <location>
        <begin position="683"/>
        <end position="701"/>
    </location>
</feature>
<evidence type="ECO:0008006" key="5">
    <source>
        <dbReference type="Google" id="ProtNLM"/>
    </source>
</evidence>
<dbReference type="OrthoDB" id="9769144at2"/>
<dbReference type="PANTHER" id="PTHR37947">
    <property type="entry name" value="BLL2462 PROTEIN"/>
    <property type="match status" value="1"/>
</dbReference>
<name>A0A560FI35_9PROT</name>
<keyword evidence="2" id="KW-1133">Transmembrane helix</keyword>
<evidence type="ECO:0000256" key="2">
    <source>
        <dbReference type="SAM" id="Phobius"/>
    </source>
</evidence>
<feature type="transmembrane region" description="Helical" evidence="2">
    <location>
        <begin position="16"/>
        <end position="36"/>
    </location>
</feature>
<proteinExistence type="predicted"/>
<keyword evidence="2" id="KW-0812">Transmembrane</keyword>
<dbReference type="Proteomes" id="UP000319859">
    <property type="component" value="Unassembled WGS sequence"/>
</dbReference>
<sequence length="706" mass="75871">MMNLFSGLSLSFEPLLPLWLLIGLGTLSLIGLALMAWRRARGLTWRAVTLAALALLLLDPALVREDRHPLKDVAVVVVDTSASQNVGHRKERTDAALAALKAKLSQVPDLDLRVVETGTSTAGGRGEETRAIDALTQAVADVPRRRLAGAILLTDGQVHDVPEKPESLADLGPVHTLLTGEHGEGDRRLVLVRGPSYGIVGKTVTATVRVEDLPARKGAESALLTIRQDGQPERQVPVPVGEDVPLTITVGHGGPNLLELSVNAGPAELSMANNRTAFIVNGVRDRLRVLLVSGEPHAGERTWRDLLKADPAVDLVHFTILRSQEKSDSTPIRELSLIQFPIRELFEVKLNDFDLVIFDRYRQRNVLPMGYLANIAEYVRNGGAFLEASGPAYATPLSLYRTPLGDILPGEPTGTVTEQPYTPTLTEAGRRHPVTAGLDGYGETAPTQGNQQKAPWGRWFRQIDIVPRQGTVVMNGANNQPLVVLDRVGKGRVAQIASDHMWLWSRGFEGGGPAAELLRRLAHWLMKEPALEEDDLKAHVDGDHLVVERRSLKPDADPVEVRSPSDAVTSLPLADSPDGVARGSLAATEPGLWRVKDGDRTALAVVGALNPPELADMRTTPDRLAPLAKATGGGVFWLADGSGAGGLPDLRRVGPGQNAAGGAWLGLRANGDYTVTGVARVPLVPAWLALLTLAALLVLGWRREGR</sequence>
<dbReference type="AlphaFoldDB" id="A0A560FI35"/>
<organism evidence="3 4">
    <name type="scientific">Nitrospirillum amazonense</name>
    <dbReference type="NCBI Taxonomy" id="28077"/>
    <lineage>
        <taxon>Bacteria</taxon>
        <taxon>Pseudomonadati</taxon>
        <taxon>Pseudomonadota</taxon>
        <taxon>Alphaproteobacteria</taxon>
        <taxon>Rhodospirillales</taxon>
        <taxon>Azospirillaceae</taxon>
        <taxon>Nitrospirillum</taxon>
    </lineage>
</organism>
<keyword evidence="2" id="KW-0472">Membrane</keyword>
<gene>
    <name evidence="3" type="ORF">FBZ89_105139</name>
</gene>
<feature type="region of interest" description="Disordered" evidence="1">
    <location>
        <begin position="555"/>
        <end position="575"/>
    </location>
</feature>
<dbReference type="InterPro" id="IPR029062">
    <property type="entry name" value="Class_I_gatase-like"/>
</dbReference>
<protein>
    <recommendedName>
        <fullName evidence="5">Glutamine amidotransferase</fullName>
    </recommendedName>
</protein>
<accession>A0A560FI35</accession>
<evidence type="ECO:0000313" key="3">
    <source>
        <dbReference type="EMBL" id="TWB21269.1"/>
    </source>
</evidence>
<reference evidence="3 4" key="1">
    <citation type="submission" date="2019-06" db="EMBL/GenBank/DDBJ databases">
        <title>Genomic Encyclopedia of Type Strains, Phase IV (KMG-V): Genome sequencing to study the core and pangenomes of soil and plant-associated prokaryotes.</title>
        <authorList>
            <person name="Whitman W."/>
        </authorList>
    </citation>
    <scope>NUCLEOTIDE SEQUENCE [LARGE SCALE GENOMIC DNA]</scope>
    <source>
        <strain evidence="3 4">BR 11880</strain>
    </source>
</reference>
<dbReference type="Gene3D" id="3.40.50.880">
    <property type="match status" value="1"/>
</dbReference>
<dbReference type="PANTHER" id="PTHR37947:SF1">
    <property type="entry name" value="BLL2462 PROTEIN"/>
    <property type="match status" value="1"/>
</dbReference>
<evidence type="ECO:0000256" key="1">
    <source>
        <dbReference type="SAM" id="MobiDB-lite"/>
    </source>
</evidence>